<keyword evidence="1" id="KW-0255">Endonuclease</keyword>
<keyword evidence="1" id="KW-0540">Nuclease</keyword>
<gene>
    <name evidence="1" type="ORF">LCPAC404_03180</name>
</gene>
<reference evidence="1" key="1">
    <citation type="journal article" date="2019" name="MBio">
        <title>Virus Genomes from Deep Sea Sediments Expand the Ocean Megavirome and Support Independent Origins of Viral Gigantism.</title>
        <authorList>
            <person name="Backstrom D."/>
            <person name="Yutin N."/>
            <person name="Jorgensen S.L."/>
            <person name="Dharamshi J."/>
            <person name="Homa F."/>
            <person name="Zaremba-Niedwiedzka K."/>
            <person name="Spang A."/>
            <person name="Wolf Y.I."/>
            <person name="Koonin E.V."/>
            <person name="Ettema T.J."/>
        </authorList>
    </citation>
    <scope>NUCLEOTIDE SEQUENCE</scope>
</reference>
<name>A0A481ZCG6_9VIRU</name>
<accession>A0A481ZCG6</accession>
<dbReference type="GO" id="GO:0004519">
    <property type="term" value="F:endonuclease activity"/>
    <property type="evidence" value="ECO:0007669"/>
    <property type="project" value="UniProtKB-KW"/>
</dbReference>
<keyword evidence="1" id="KW-0378">Hydrolase</keyword>
<protein>
    <submittedName>
        <fullName evidence="1">Endonuclease</fullName>
    </submittedName>
</protein>
<evidence type="ECO:0000313" key="1">
    <source>
        <dbReference type="EMBL" id="QBK93614.1"/>
    </source>
</evidence>
<sequence length="245" mass="28942">MCPHKIEKNSCFQCNPESNHFCIRRFEDGSRCTSKKNKDYDNEHCARCFVDLFPTDERSKTAKLASKELKTKTYLAHEFPNKFIHNKKLFITDKDKFCTSYDRRIDFQMEVKDYVVCVEVDEHQHRGYDPLDEELRIMQFYEDAGKDLVVIRLNSDSYILNGKLKKTPLKQRFPILKNTINEVIDKIESGNGYDSWLTEIKLFFDDVTKQVKKDIVRCSGLTKKNKSCKNKVQKEGDFCHRHNDQ</sequence>
<organism evidence="1">
    <name type="scientific">Pithovirus LCPAC404</name>
    <dbReference type="NCBI Taxonomy" id="2506597"/>
    <lineage>
        <taxon>Viruses</taxon>
        <taxon>Pithoviruses</taxon>
    </lineage>
</organism>
<dbReference type="EMBL" id="MK500599">
    <property type="protein sequence ID" value="QBK93614.1"/>
    <property type="molecule type" value="Genomic_DNA"/>
</dbReference>
<proteinExistence type="predicted"/>